<feature type="region of interest" description="Disordered" evidence="3">
    <location>
        <begin position="566"/>
        <end position="724"/>
    </location>
</feature>
<reference evidence="6" key="1">
    <citation type="submission" date="2025-08" db="UniProtKB">
        <authorList>
            <consortium name="RefSeq"/>
        </authorList>
    </citation>
    <scope>IDENTIFICATION</scope>
</reference>
<keyword evidence="5" id="KW-1185">Reference proteome</keyword>
<accession>A0ABM3LYK8</accession>
<feature type="compositionally biased region" description="Basic and acidic residues" evidence="3">
    <location>
        <begin position="589"/>
        <end position="624"/>
    </location>
</feature>
<dbReference type="Gene3D" id="3.40.50.1820">
    <property type="entry name" value="alpha/beta hydrolase"/>
    <property type="match status" value="1"/>
</dbReference>
<evidence type="ECO:0000256" key="2">
    <source>
        <dbReference type="ARBA" id="ARBA00023180"/>
    </source>
</evidence>
<dbReference type="RefSeq" id="XP_052744156.1">
    <property type="nucleotide sequence ID" value="XM_052888196.1"/>
</dbReference>
<protein>
    <submittedName>
        <fullName evidence="6">Esterase E4-like</fullName>
    </submittedName>
</protein>
<feature type="domain" description="Carboxylesterase type B" evidence="4">
    <location>
        <begin position="25"/>
        <end position="534"/>
    </location>
</feature>
<name>A0ABM3LYK8_BICAN</name>
<evidence type="ECO:0000256" key="3">
    <source>
        <dbReference type="SAM" id="MobiDB-lite"/>
    </source>
</evidence>
<evidence type="ECO:0000259" key="4">
    <source>
        <dbReference type="Pfam" id="PF00135"/>
    </source>
</evidence>
<organism evidence="5 6">
    <name type="scientific">Bicyclus anynana</name>
    <name type="common">Squinting bush brown butterfly</name>
    <dbReference type="NCBI Taxonomy" id="110368"/>
    <lineage>
        <taxon>Eukaryota</taxon>
        <taxon>Metazoa</taxon>
        <taxon>Ecdysozoa</taxon>
        <taxon>Arthropoda</taxon>
        <taxon>Hexapoda</taxon>
        <taxon>Insecta</taxon>
        <taxon>Pterygota</taxon>
        <taxon>Neoptera</taxon>
        <taxon>Endopterygota</taxon>
        <taxon>Lepidoptera</taxon>
        <taxon>Glossata</taxon>
        <taxon>Ditrysia</taxon>
        <taxon>Papilionoidea</taxon>
        <taxon>Nymphalidae</taxon>
        <taxon>Satyrinae</taxon>
        <taxon>Satyrini</taxon>
        <taxon>Mycalesina</taxon>
        <taxon>Bicyclus</taxon>
    </lineage>
</organism>
<dbReference type="Pfam" id="PF00135">
    <property type="entry name" value="COesterase"/>
    <property type="match status" value="1"/>
</dbReference>
<proteinExistence type="inferred from homology"/>
<dbReference type="Proteomes" id="UP001652582">
    <property type="component" value="Chromosome 21"/>
</dbReference>
<keyword evidence="2" id="KW-0325">Glycoprotein</keyword>
<dbReference type="InterPro" id="IPR002018">
    <property type="entry name" value="CarbesteraseB"/>
</dbReference>
<evidence type="ECO:0000313" key="5">
    <source>
        <dbReference type="Proteomes" id="UP001652582"/>
    </source>
</evidence>
<dbReference type="PANTHER" id="PTHR43903">
    <property type="entry name" value="NEUROLIGIN"/>
    <property type="match status" value="1"/>
</dbReference>
<sequence>MAAMQQKAQYWSSARGTDDVKRVASRVVVLADGAVRGTKYWNGDYFEFYGIPYATVPKGRDRFQAPLPPEPWQGVFEASKKQTLCKQCYMGGDDDYLVDGEEECLFINLLVPELASETNLLPVIVYIHSGAFSGGSGNMANGNYLARHDVIVINFNYRLGALGFACLGNKEIPGNAALKDQVAALRWINKNIKKFGGDPNRVTLAGFSVGATMAELLSLSKATTGLFNKLILESGSALAPFAINRDPISTAKNIAISLGYNGTISLEGLTEFYLNASVDSLAEKSVNYHLQNSTFGFAPCIENIHEDIEPILTESPLDILKKGQNNHVSVLTGFADMEGLSRSIKFGVWREEMNEDFSKFLPADLKFDNDKARDEFISEVKKHYFNNKPVNAEALQKYIDYFSDSMFKYNILDSAKLHTSQRKKPVYLYEFTYTGKLNVEHNYMDRIKGASHRDQTAYILDFHAQSSSYKDLDTRDRLTTMWTDFVKYGNPTAFESALINVKWLPYKNSNKQYLEIGKKLTMKKDLFEDGYNFWYQVYERYYWTPTAPKFIEIEEKIIPLAKEVPQKKKTAKKEKPVKEEESSITNITPKEKSNTEEKESLKEKGILKEENTNTEKKQQKEDSRISLTKENNTEKEALKEKIPPKERKTLKTEDNTEANKVKKNDVLKENKPTEAEESVKTKETPIPKENTKESPKEDIPKAKPIPKSKVTPNEKQTVKETNKE</sequence>
<comment type="similarity">
    <text evidence="1">Belongs to the type-B carboxylesterase/lipase family.</text>
</comment>
<dbReference type="InterPro" id="IPR029058">
    <property type="entry name" value="AB_hydrolase_fold"/>
</dbReference>
<evidence type="ECO:0000256" key="1">
    <source>
        <dbReference type="ARBA" id="ARBA00005964"/>
    </source>
</evidence>
<evidence type="ECO:0000313" key="6">
    <source>
        <dbReference type="RefSeq" id="XP_052744156.1"/>
    </source>
</evidence>
<dbReference type="InterPro" id="IPR051093">
    <property type="entry name" value="Neuroligin/BSAL"/>
</dbReference>
<feature type="compositionally biased region" description="Basic and acidic residues" evidence="3">
    <location>
        <begin position="631"/>
        <end position="701"/>
    </location>
</feature>
<dbReference type="SUPFAM" id="SSF53474">
    <property type="entry name" value="alpha/beta-Hydrolases"/>
    <property type="match status" value="1"/>
</dbReference>
<dbReference type="GeneID" id="112054329"/>
<gene>
    <name evidence="6" type="primary">LOC112054329</name>
</gene>